<dbReference type="Pfam" id="PF17900">
    <property type="entry name" value="Peptidase_M1_N"/>
    <property type="match status" value="1"/>
</dbReference>
<keyword evidence="14" id="KW-0732">Signal</keyword>
<dbReference type="Pfam" id="PF09127">
    <property type="entry name" value="Leuk-A4-hydro_C"/>
    <property type="match status" value="1"/>
</dbReference>
<dbReference type="Gene3D" id="1.25.40.320">
    <property type="entry name" value="Peptidase M1, leukotriene A4 hydrolase/aminopeptidase C-terminal domain"/>
    <property type="match status" value="1"/>
</dbReference>
<keyword evidence="4 13" id="KW-0963">Cytoplasm</keyword>
<dbReference type="GO" id="GO:0019370">
    <property type="term" value="P:leukotriene biosynthetic process"/>
    <property type="evidence" value="ECO:0007669"/>
    <property type="project" value="UniProtKB-KW"/>
</dbReference>
<dbReference type="CDD" id="cd09599">
    <property type="entry name" value="M1_LTA4H"/>
    <property type="match status" value="1"/>
</dbReference>
<dbReference type="InterPro" id="IPR015211">
    <property type="entry name" value="Peptidase_M1_C"/>
</dbReference>
<keyword evidence="8 12" id="KW-0862">Zinc</keyword>
<evidence type="ECO:0000256" key="7">
    <source>
        <dbReference type="ARBA" id="ARBA00022801"/>
    </source>
</evidence>
<dbReference type="PANTHER" id="PTHR45726:SF3">
    <property type="entry name" value="LEUKOTRIENE A-4 HYDROLASE"/>
    <property type="match status" value="1"/>
</dbReference>
<keyword evidence="17" id="KW-1185">Reference proteome</keyword>
<evidence type="ECO:0000256" key="12">
    <source>
        <dbReference type="PIRSR" id="PIRSR612777-3"/>
    </source>
</evidence>
<sequence>MIPFLIKSAVSLIFLAAGIQYWRHGTMTKEGLSPNDPSSHSHPEDCRLVHLDLELNVDFNKHIFSGFAHLTVEKHKDGVDTVVLDSKDLKIKNVTDQSTGQQLSYSLGDKLEVFGSRLEIRLPTTNGNKLNISIEYETSPEASAFQWLTADQTAGKRQPYLFSQCQAIHCRSFVPCQDTPSVKFPYTAKITAPKEITLLMSAISTGSETDSSDSTKSIYRFEQKVPIPSYLIAIVGGDLESRDIGPRSKTETMLKTAEDLCGPYVWGRYDLLVLPPSFPYGGMENPCLTFVTPTLLAGDKSLADVVAHEISHSWTGNLVTNKNPEHFWLNEGHTVFVERKIQGRMNGEPLRQLSAAEGWNDLQQSVVDVLKNGPYTKLIPDLRGVDPDDAFSIVPYEKGFTLLYHLETILGGPDEFEPFLKAYIEKFKYKSIDSTQWKDFLFSFFQSKVDVLNKVDWDTWFSAVGMPPIKPEYDESLAVPCQELCDKWSARSDSDLSQFSANDITKLTSNQIRIFLYKVLLLESPLSLIKVKKMEELYKFNDRKNSEIRLKWLLLCLKAHWEDSIQYALKFVNEQGRMKFVRPIYRALHAWEGSRDTAIKNFLSKRPEMHTTTAELVAKDLHLGSS</sequence>
<dbReference type="Pfam" id="PF01433">
    <property type="entry name" value="Peptidase_M1"/>
    <property type="match status" value="1"/>
</dbReference>
<dbReference type="InterPro" id="IPR027268">
    <property type="entry name" value="Peptidase_M4/M1_CTD_sf"/>
</dbReference>
<dbReference type="InterPro" id="IPR038502">
    <property type="entry name" value="M1_LTA-4_hydro/amino_C_sf"/>
</dbReference>
<dbReference type="FunFam" id="1.10.390.10:FF:000003">
    <property type="entry name" value="Leukotriene A(4) hydrolase"/>
    <property type="match status" value="1"/>
</dbReference>
<evidence type="ECO:0000256" key="8">
    <source>
        <dbReference type="ARBA" id="ARBA00022833"/>
    </source>
</evidence>
<keyword evidence="7 13" id="KW-0378">Hydrolase</keyword>
<dbReference type="GO" id="GO:0043171">
    <property type="term" value="P:peptide catabolic process"/>
    <property type="evidence" value="ECO:0007669"/>
    <property type="project" value="TreeGrafter"/>
</dbReference>
<dbReference type="GO" id="GO:0004463">
    <property type="term" value="F:leukotriene-A4 hydrolase activity"/>
    <property type="evidence" value="ECO:0007669"/>
    <property type="project" value="UniProtKB-EC"/>
</dbReference>
<dbReference type="InterPro" id="IPR001930">
    <property type="entry name" value="Peptidase_M1"/>
</dbReference>
<feature type="active site" description="Proton acceptor" evidence="10">
    <location>
        <position position="309"/>
    </location>
</feature>
<keyword evidence="9 13" id="KW-0482">Metalloprotease</keyword>
<keyword evidence="13" id="KW-0434">Leukotriene biosynthesis</keyword>
<evidence type="ECO:0000313" key="17">
    <source>
        <dbReference type="Proteomes" id="UP000683360"/>
    </source>
</evidence>
<feature type="binding site" evidence="12">
    <location>
        <position position="308"/>
    </location>
    <ligand>
        <name>Zn(2+)</name>
        <dbReference type="ChEBI" id="CHEBI:29105"/>
        <note>catalytic</note>
    </ligand>
</feature>
<dbReference type="PANTHER" id="PTHR45726">
    <property type="entry name" value="LEUKOTRIENE A-4 HYDROLASE"/>
    <property type="match status" value="1"/>
</dbReference>
<accession>A0A8S3T0F7</accession>
<dbReference type="SMART" id="SM01263">
    <property type="entry name" value="Leuk-A4-hydro_C"/>
    <property type="match status" value="1"/>
</dbReference>
<dbReference type="EMBL" id="CAJPWZ010001948">
    <property type="protein sequence ID" value="CAG2227040.1"/>
    <property type="molecule type" value="Genomic_DNA"/>
</dbReference>
<proteinExistence type="inferred from homology"/>
<dbReference type="InterPro" id="IPR045357">
    <property type="entry name" value="Aminopeptidase_N-like_N"/>
</dbReference>
<dbReference type="FunFam" id="2.60.40.1730:FF:000004">
    <property type="entry name" value="Leukotriene A(4) hydrolase"/>
    <property type="match status" value="1"/>
</dbReference>
<comment type="similarity">
    <text evidence="3 13">Belongs to the peptidase M1 family.</text>
</comment>
<dbReference type="InterPro" id="IPR016024">
    <property type="entry name" value="ARM-type_fold"/>
</dbReference>
<dbReference type="GO" id="GO:0004301">
    <property type="term" value="F:epoxide hydrolase activity"/>
    <property type="evidence" value="ECO:0007669"/>
    <property type="project" value="TreeGrafter"/>
</dbReference>
<dbReference type="SUPFAM" id="SSF63737">
    <property type="entry name" value="Leukotriene A4 hydrolase N-terminal domain"/>
    <property type="match status" value="1"/>
</dbReference>
<dbReference type="GO" id="GO:0006508">
    <property type="term" value="P:proteolysis"/>
    <property type="evidence" value="ECO:0007669"/>
    <property type="project" value="UniProtKB-KW"/>
</dbReference>
<feature type="binding site" evidence="12">
    <location>
        <position position="312"/>
    </location>
    <ligand>
        <name>Zn(2+)</name>
        <dbReference type="ChEBI" id="CHEBI:29105"/>
        <note>catalytic</note>
    </ligand>
</feature>
<dbReference type="FunFam" id="1.25.40.320:FF:000001">
    <property type="entry name" value="Leukotriene A(4) hydrolase"/>
    <property type="match status" value="1"/>
</dbReference>
<comment type="pathway">
    <text evidence="2 13">Lipid metabolism; leukotriene B4 biosynthesis.</text>
</comment>
<keyword evidence="6 12" id="KW-0479">Metal-binding</keyword>
<dbReference type="InterPro" id="IPR049980">
    <property type="entry name" value="LTA4H_cat"/>
</dbReference>
<evidence type="ECO:0000256" key="1">
    <source>
        <dbReference type="ARBA" id="ARBA00004496"/>
    </source>
</evidence>
<dbReference type="GO" id="GO:0008270">
    <property type="term" value="F:zinc ion binding"/>
    <property type="evidence" value="ECO:0007669"/>
    <property type="project" value="InterPro"/>
</dbReference>
<name>A0A8S3T0F7_MYTED</name>
<feature type="domain" description="Peptidase M1 leukotriene A4 hydrolase/aminopeptidase C-terminal" evidence="15">
    <location>
        <begin position="476"/>
        <end position="621"/>
    </location>
</feature>
<feature type="binding site" evidence="11">
    <location>
        <begin position="164"/>
        <end position="166"/>
    </location>
    <ligand>
        <name>a peptide</name>
        <dbReference type="ChEBI" id="CHEBI:60466"/>
    </ligand>
</feature>
<dbReference type="GO" id="GO:0070006">
    <property type="term" value="F:metalloaminopeptidase activity"/>
    <property type="evidence" value="ECO:0007669"/>
    <property type="project" value="UniProtKB-ARBA"/>
</dbReference>
<feature type="binding site" evidence="11">
    <location>
        <begin position="279"/>
        <end position="284"/>
    </location>
    <ligand>
        <name>a peptide</name>
        <dbReference type="ChEBI" id="CHEBI:60466"/>
    </ligand>
</feature>
<evidence type="ECO:0000256" key="10">
    <source>
        <dbReference type="PIRSR" id="PIRSR612777-1"/>
    </source>
</evidence>
<dbReference type="SUPFAM" id="SSF55486">
    <property type="entry name" value="Metalloproteases ('zincins'), catalytic domain"/>
    <property type="match status" value="1"/>
</dbReference>
<feature type="chain" id="PRO_5035749907" description="Leukotriene A(4) hydrolase" evidence="14">
    <location>
        <begin position="19"/>
        <end position="626"/>
    </location>
</feature>
<protein>
    <recommendedName>
        <fullName evidence="13">Leukotriene A(4) hydrolase</fullName>
        <shortName evidence="13">LTA-4 hydrolase</shortName>
        <ecNumber evidence="13">3.3.2.6</ecNumber>
    </recommendedName>
</protein>
<feature type="active site" description="Proton donor" evidence="10">
    <location>
        <position position="396"/>
    </location>
</feature>
<evidence type="ECO:0000256" key="13">
    <source>
        <dbReference type="RuleBase" id="RU361141"/>
    </source>
</evidence>
<dbReference type="InterPro" id="IPR042097">
    <property type="entry name" value="Aminopeptidase_N-like_N_sf"/>
</dbReference>
<dbReference type="NCBIfam" id="TIGR02411">
    <property type="entry name" value="leuko_A4_hydro"/>
    <property type="match status" value="1"/>
</dbReference>
<keyword evidence="5 13" id="KW-0645">Protease</keyword>
<dbReference type="GO" id="GO:0005829">
    <property type="term" value="C:cytosol"/>
    <property type="evidence" value="ECO:0007669"/>
    <property type="project" value="TreeGrafter"/>
</dbReference>
<comment type="subcellular location">
    <subcellularLocation>
        <location evidence="1 13">Cytoplasm</location>
    </subcellularLocation>
</comment>
<dbReference type="Proteomes" id="UP000683360">
    <property type="component" value="Unassembled WGS sequence"/>
</dbReference>
<evidence type="ECO:0000256" key="14">
    <source>
        <dbReference type="SAM" id="SignalP"/>
    </source>
</evidence>
<dbReference type="InterPro" id="IPR012777">
    <property type="entry name" value="LTA4H"/>
</dbReference>
<dbReference type="AlphaFoldDB" id="A0A8S3T0F7"/>
<gene>
    <name evidence="16" type="ORF">MEDL_40019</name>
</gene>
<dbReference type="SUPFAM" id="SSF48371">
    <property type="entry name" value="ARM repeat"/>
    <property type="match status" value="1"/>
</dbReference>
<dbReference type="EC" id="3.3.2.6" evidence="13"/>
<dbReference type="Gene3D" id="1.10.390.10">
    <property type="entry name" value="Neutral Protease Domain 2"/>
    <property type="match status" value="1"/>
</dbReference>
<evidence type="ECO:0000256" key="3">
    <source>
        <dbReference type="ARBA" id="ARBA00010136"/>
    </source>
</evidence>
<comment type="catalytic activity">
    <reaction evidence="13">
        <text>leukotriene A4 + H2O = leukotriene B4</text>
        <dbReference type="Rhea" id="RHEA:22324"/>
        <dbReference type="ChEBI" id="CHEBI:15377"/>
        <dbReference type="ChEBI" id="CHEBI:57461"/>
        <dbReference type="ChEBI" id="CHEBI:57463"/>
        <dbReference type="EC" id="3.3.2.6"/>
    </reaction>
</comment>
<evidence type="ECO:0000313" key="16">
    <source>
        <dbReference type="EMBL" id="CAG2227040.1"/>
    </source>
</evidence>
<comment type="cofactor">
    <cofactor evidence="12 13">
        <name>Zn(2+)</name>
        <dbReference type="ChEBI" id="CHEBI:29105"/>
    </cofactor>
    <text evidence="12 13">Binds 1 zinc ion per subunit.</text>
</comment>
<evidence type="ECO:0000256" key="6">
    <source>
        <dbReference type="ARBA" id="ARBA00022723"/>
    </source>
</evidence>
<comment type="caution">
    <text evidence="16">The sequence shown here is derived from an EMBL/GenBank/DDBJ whole genome shotgun (WGS) entry which is preliminary data.</text>
</comment>
<dbReference type="InterPro" id="IPR014782">
    <property type="entry name" value="Peptidase_M1_dom"/>
</dbReference>
<dbReference type="PRINTS" id="PR00756">
    <property type="entry name" value="ALADIPTASE"/>
</dbReference>
<evidence type="ECO:0000256" key="11">
    <source>
        <dbReference type="PIRSR" id="PIRSR612777-2"/>
    </source>
</evidence>
<dbReference type="Gene3D" id="2.60.40.1730">
    <property type="entry name" value="tricorn interacting facor f3 domain"/>
    <property type="match status" value="1"/>
</dbReference>
<feature type="binding site" evidence="11">
    <location>
        <begin position="577"/>
        <end position="579"/>
    </location>
    <ligand>
        <name>a peptide</name>
        <dbReference type="ChEBI" id="CHEBI:60466"/>
    </ligand>
</feature>
<evidence type="ECO:0000256" key="4">
    <source>
        <dbReference type="ARBA" id="ARBA00022490"/>
    </source>
</evidence>
<dbReference type="Gene3D" id="3.30.2010.30">
    <property type="match status" value="1"/>
</dbReference>
<evidence type="ECO:0000256" key="2">
    <source>
        <dbReference type="ARBA" id="ARBA00004716"/>
    </source>
</evidence>
<dbReference type="InterPro" id="IPR034015">
    <property type="entry name" value="M1_LTA4H"/>
</dbReference>
<dbReference type="FunFam" id="3.30.2010.30:FF:000001">
    <property type="entry name" value="Leukotriene A(4) hydrolase"/>
    <property type="match status" value="1"/>
</dbReference>
<feature type="signal peptide" evidence="14">
    <location>
        <begin position="1"/>
        <end position="18"/>
    </location>
</feature>
<feature type="binding site" evidence="12">
    <location>
        <position position="331"/>
    </location>
    <ligand>
        <name>Zn(2+)</name>
        <dbReference type="ChEBI" id="CHEBI:29105"/>
        <note>catalytic</note>
    </ligand>
</feature>
<organism evidence="16 17">
    <name type="scientific">Mytilus edulis</name>
    <name type="common">Blue mussel</name>
    <dbReference type="NCBI Taxonomy" id="6550"/>
    <lineage>
        <taxon>Eukaryota</taxon>
        <taxon>Metazoa</taxon>
        <taxon>Spiralia</taxon>
        <taxon>Lophotrochozoa</taxon>
        <taxon>Mollusca</taxon>
        <taxon>Bivalvia</taxon>
        <taxon>Autobranchia</taxon>
        <taxon>Pteriomorphia</taxon>
        <taxon>Mytilida</taxon>
        <taxon>Mytiloidea</taxon>
        <taxon>Mytilidae</taxon>
        <taxon>Mytilinae</taxon>
        <taxon>Mytilus</taxon>
    </lineage>
</organism>
<evidence type="ECO:0000259" key="15">
    <source>
        <dbReference type="SMART" id="SM01263"/>
    </source>
</evidence>
<evidence type="ECO:0000256" key="9">
    <source>
        <dbReference type="ARBA" id="ARBA00023049"/>
    </source>
</evidence>
<evidence type="ECO:0000256" key="5">
    <source>
        <dbReference type="ARBA" id="ARBA00022670"/>
    </source>
</evidence>
<reference evidence="16" key="1">
    <citation type="submission" date="2021-03" db="EMBL/GenBank/DDBJ databases">
        <authorList>
            <person name="Bekaert M."/>
        </authorList>
    </citation>
    <scope>NUCLEOTIDE SEQUENCE</scope>
</reference>
<dbReference type="OrthoDB" id="79562at2759"/>